<dbReference type="GO" id="GO:0005615">
    <property type="term" value="C:extracellular space"/>
    <property type="evidence" value="ECO:0007669"/>
    <property type="project" value="TreeGrafter"/>
</dbReference>
<dbReference type="EMBL" id="CACRXK020010309">
    <property type="protein sequence ID" value="CAB4019126.1"/>
    <property type="molecule type" value="Genomic_DNA"/>
</dbReference>
<dbReference type="InterPro" id="IPR042421">
    <property type="entry name" value="C3orf33-like"/>
</dbReference>
<protein>
    <submittedName>
        <fullName evidence="1">Uncharacterized protein</fullName>
    </submittedName>
</protein>
<proteinExistence type="predicted"/>
<reference evidence="1" key="1">
    <citation type="submission" date="2020-04" db="EMBL/GenBank/DDBJ databases">
        <authorList>
            <person name="Alioto T."/>
            <person name="Alioto T."/>
            <person name="Gomez Garrido J."/>
        </authorList>
    </citation>
    <scope>NUCLEOTIDE SEQUENCE</scope>
    <source>
        <strain evidence="1">A484AB</strain>
    </source>
</reference>
<comment type="caution">
    <text evidence="1">The sequence shown here is derived from an EMBL/GenBank/DDBJ whole genome shotgun (WGS) entry which is preliminary data.</text>
</comment>
<gene>
    <name evidence="1" type="ORF">PACLA_8A069956</name>
</gene>
<keyword evidence="2" id="KW-1185">Reference proteome</keyword>
<organism evidence="1 2">
    <name type="scientific">Paramuricea clavata</name>
    <name type="common">Red gorgonian</name>
    <name type="synonym">Violescent sea-whip</name>
    <dbReference type="NCBI Taxonomy" id="317549"/>
    <lineage>
        <taxon>Eukaryota</taxon>
        <taxon>Metazoa</taxon>
        <taxon>Cnidaria</taxon>
        <taxon>Anthozoa</taxon>
        <taxon>Octocorallia</taxon>
        <taxon>Malacalcyonacea</taxon>
        <taxon>Plexauridae</taxon>
        <taxon>Paramuricea</taxon>
    </lineage>
</organism>
<accession>A0A7D9EXZ3</accession>
<dbReference type="SUPFAM" id="SSF50199">
    <property type="entry name" value="Staphylococcal nuclease"/>
    <property type="match status" value="1"/>
</dbReference>
<sequence>MVDKNRNDSSGKNEELLSEHNILNKFQIFLDNNIQIIRNAVWIIGGIGLVIIVRRTYALHHFTKQSSIPEIYFRNNVTLTGKVVKVHNNGCLGILHLPLLWRARINYISNPDSSLLNVNVTGIELQSGGVDYLNTQLPNQNIKFQLLGKDECDNIESIISQNKGWLRRRSCINEEIISLGFATAKHVPALCDVKAYNLLIERLVKAEVKAVKKKSGIWKDDVNDGIFYRTWSWLKKKVFRR</sequence>
<dbReference type="Proteomes" id="UP001152795">
    <property type="component" value="Unassembled WGS sequence"/>
</dbReference>
<name>A0A7D9EXZ3_PARCT</name>
<dbReference type="PANTHER" id="PTHR28434:SF1">
    <property type="entry name" value="PROTEIN C3ORF33"/>
    <property type="match status" value="1"/>
</dbReference>
<dbReference type="InterPro" id="IPR035437">
    <property type="entry name" value="SNase_OB-fold_sf"/>
</dbReference>
<evidence type="ECO:0000313" key="2">
    <source>
        <dbReference type="Proteomes" id="UP001152795"/>
    </source>
</evidence>
<dbReference type="AlphaFoldDB" id="A0A7D9EXZ3"/>
<dbReference type="Gene3D" id="2.40.50.90">
    <property type="match status" value="1"/>
</dbReference>
<dbReference type="PANTHER" id="PTHR28434">
    <property type="entry name" value="PROTEIN C3ORF33"/>
    <property type="match status" value="1"/>
</dbReference>
<dbReference type="OrthoDB" id="6220511at2759"/>
<evidence type="ECO:0000313" key="1">
    <source>
        <dbReference type="EMBL" id="CAB4019126.1"/>
    </source>
</evidence>